<evidence type="ECO:0008006" key="3">
    <source>
        <dbReference type="Google" id="ProtNLM"/>
    </source>
</evidence>
<proteinExistence type="predicted"/>
<geneLocation type="mitochondrion" evidence="2"/>
<keyword evidence="1" id="KW-1133">Transmembrane helix</keyword>
<evidence type="ECO:0000313" key="2">
    <source>
        <dbReference type="EMBL" id="KUM51014.1"/>
    </source>
</evidence>
<evidence type="ECO:0000256" key="1">
    <source>
        <dbReference type="SAM" id="Phobius"/>
    </source>
</evidence>
<feature type="transmembrane region" description="Helical" evidence="1">
    <location>
        <begin position="34"/>
        <end position="50"/>
    </location>
</feature>
<comment type="caution">
    <text evidence="2">The sequence shown here is derived from an EMBL/GenBank/DDBJ whole genome shotgun (WGS) entry which is preliminary data.</text>
</comment>
<accession>A0A101M4X5</accession>
<gene>
    <name evidence="2" type="ORF">ABT39_MTgene860</name>
</gene>
<sequence>MEKVVILMEVPLFSPPNPYSFHRTYLHLPESPSIYIHLFLALYFLSFAYTY</sequence>
<dbReference type="AlphaFoldDB" id="A0A101M4X5"/>
<name>A0A101M4X5_PICGL</name>
<keyword evidence="1" id="KW-0472">Membrane</keyword>
<protein>
    <recommendedName>
        <fullName evidence="3">Transmembrane protein</fullName>
    </recommendedName>
</protein>
<organism evidence="2">
    <name type="scientific">Picea glauca</name>
    <name type="common">White spruce</name>
    <name type="synonym">Pinus glauca</name>
    <dbReference type="NCBI Taxonomy" id="3330"/>
    <lineage>
        <taxon>Eukaryota</taxon>
        <taxon>Viridiplantae</taxon>
        <taxon>Streptophyta</taxon>
        <taxon>Embryophyta</taxon>
        <taxon>Tracheophyta</taxon>
        <taxon>Spermatophyta</taxon>
        <taxon>Pinopsida</taxon>
        <taxon>Pinidae</taxon>
        <taxon>Conifers I</taxon>
        <taxon>Pinales</taxon>
        <taxon>Pinaceae</taxon>
        <taxon>Picea</taxon>
    </lineage>
</organism>
<keyword evidence="1" id="KW-0812">Transmembrane</keyword>
<reference evidence="2" key="1">
    <citation type="journal article" date="2015" name="Genome Biol. Evol.">
        <title>Organellar Genomes of White Spruce (Picea glauca): Assembly and Annotation.</title>
        <authorList>
            <person name="Jackman S.D."/>
            <person name="Warren R.L."/>
            <person name="Gibb E.A."/>
            <person name="Vandervalk B.P."/>
            <person name="Mohamadi H."/>
            <person name="Chu J."/>
            <person name="Raymond A."/>
            <person name="Pleasance S."/>
            <person name="Coope R."/>
            <person name="Wildung M.R."/>
            <person name="Ritland C.E."/>
            <person name="Bousquet J."/>
            <person name="Jones S.J."/>
            <person name="Bohlmann J."/>
            <person name="Birol I."/>
        </authorList>
    </citation>
    <scope>NUCLEOTIDE SEQUENCE [LARGE SCALE GENOMIC DNA]</scope>
    <source>
        <tissue evidence="2">Flushing bud</tissue>
    </source>
</reference>
<keyword evidence="2" id="KW-0496">Mitochondrion</keyword>
<dbReference type="EMBL" id="LKAM01000001">
    <property type="protein sequence ID" value="KUM51014.1"/>
    <property type="molecule type" value="Genomic_DNA"/>
</dbReference>